<evidence type="ECO:0000256" key="4">
    <source>
        <dbReference type="ARBA" id="ARBA00023125"/>
    </source>
</evidence>
<name>A0A1B8TTN2_9FLAO</name>
<evidence type="ECO:0000259" key="7">
    <source>
        <dbReference type="Pfam" id="PF04542"/>
    </source>
</evidence>
<feature type="domain" description="RNA polymerase sigma factor 70 region 4 type 2" evidence="8">
    <location>
        <begin position="131"/>
        <end position="181"/>
    </location>
</feature>
<dbReference type="OrthoDB" id="9798255at2"/>
<reference evidence="10" key="1">
    <citation type="submission" date="2016-02" db="EMBL/GenBank/DDBJ databases">
        <authorList>
            <person name="Shin S.-K."/>
            <person name="Yi H."/>
            <person name="Kim E."/>
        </authorList>
    </citation>
    <scope>NUCLEOTIDE SEQUENCE [LARGE SCALE GENOMIC DNA]</scope>
    <source>
        <strain evidence="10">LPB0003</strain>
    </source>
</reference>
<dbReference type="GO" id="GO:0016987">
    <property type="term" value="F:sigma factor activity"/>
    <property type="evidence" value="ECO:0007669"/>
    <property type="project" value="UniProtKB-KW"/>
</dbReference>
<dbReference type="GO" id="GO:0006352">
    <property type="term" value="P:DNA-templated transcription initiation"/>
    <property type="evidence" value="ECO:0007669"/>
    <property type="project" value="InterPro"/>
</dbReference>
<organism evidence="9 10">
    <name type="scientific">Polaribacter vadi</name>
    <dbReference type="NCBI Taxonomy" id="1774273"/>
    <lineage>
        <taxon>Bacteria</taxon>
        <taxon>Pseudomonadati</taxon>
        <taxon>Bacteroidota</taxon>
        <taxon>Flavobacteriia</taxon>
        <taxon>Flavobacteriales</taxon>
        <taxon>Flavobacteriaceae</taxon>
    </lineage>
</organism>
<dbReference type="Gene3D" id="1.10.10.10">
    <property type="entry name" value="Winged helix-like DNA-binding domain superfamily/Winged helix DNA-binding domain"/>
    <property type="match status" value="1"/>
</dbReference>
<evidence type="ECO:0000256" key="3">
    <source>
        <dbReference type="ARBA" id="ARBA00023082"/>
    </source>
</evidence>
<comment type="similarity">
    <text evidence="1 6">Belongs to the sigma-70 factor family. ECF subfamily.</text>
</comment>
<dbReference type="EMBL" id="LSFM01000023">
    <property type="protein sequence ID" value="OBY63023.1"/>
    <property type="molecule type" value="Genomic_DNA"/>
</dbReference>
<dbReference type="SUPFAM" id="SSF88659">
    <property type="entry name" value="Sigma3 and sigma4 domains of RNA polymerase sigma factors"/>
    <property type="match status" value="1"/>
</dbReference>
<dbReference type="Gene3D" id="1.10.1740.10">
    <property type="match status" value="1"/>
</dbReference>
<dbReference type="Pfam" id="PF08281">
    <property type="entry name" value="Sigma70_r4_2"/>
    <property type="match status" value="1"/>
</dbReference>
<dbReference type="Pfam" id="PF04542">
    <property type="entry name" value="Sigma70_r2"/>
    <property type="match status" value="1"/>
</dbReference>
<dbReference type="InterPro" id="IPR036388">
    <property type="entry name" value="WH-like_DNA-bd_sf"/>
</dbReference>
<keyword evidence="2 6" id="KW-0805">Transcription regulation</keyword>
<dbReference type="InterPro" id="IPR000838">
    <property type="entry name" value="RNA_pol_sigma70_ECF_CS"/>
</dbReference>
<keyword evidence="3 6" id="KW-0731">Sigma factor</keyword>
<dbReference type="InterPro" id="IPR013325">
    <property type="entry name" value="RNA_pol_sigma_r2"/>
</dbReference>
<dbReference type="PROSITE" id="PS01063">
    <property type="entry name" value="SIGMA70_ECF"/>
    <property type="match status" value="1"/>
</dbReference>
<dbReference type="PANTHER" id="PTHR43133">
    <property type="entry name" value="RNA POLYMERASE ECF-TYPE SIGMA FACTO"/>
    <property type="match status" value="1"/>
</dbReference>
<sequence>MVLTIETNQQPNLKKVTDEEIMLAIAAGKLELMTILFERYHVRMYNFFNKMVHNKMVSEDLTQDVFIKVIKYRTSYNQGNFAAWIYTIARNIFSNHYQKTKKERAIIIDDDKLESDKETVSESKQEELDHLQKALLKLSNSDRELIVMHRFQEIKYEQIAQIIGSTENAVKVKVHRAIKKLKEIYFQKEI</sequence>
<dbReference type="InterPro" id="IPR007627">
    <property type="entry name" value="RNA_pol_sigma70_r2"/>
</dbReference>
<evidence type="ECO:0000256" key="5">
    <source>
        <dbReference type="ARBA" id="ARBA00023163"/>
    </source>
</evidence>
<keyword evidence="4 6" id="KW-0238">DNA-binding</keyword>
<dbReference type="InterPro" id="IPR013249">
    <property type="entry name" value="RNA_pol_sigma70_r4_t2"/>
</dbReference>
<dbReference type="STRING" id="1774273.LPB03_12890"/>
<proteinExistence type="inferred from homology"/>
<evidence type="ECO:0000259" key="8">
    <source>
        <dbReference type="Pfam" id="PF08281"/>
    </source>
</evidence>
<dbReference type="Proteomes" id="UP000092584">
    <property type="component" value="Unassembled WGS sequence"/>
</dbReference>
<dbReference type="AlphaFoldDB" id="A0A1B8TTN2"/>
<protein>
    <recommendedName>
        <fullName evidence="6">RNA polymerase sigma factor</fullName>
    </recommendedName>
</protein>
<dbReference type="NCBIfam" id="TIGR02937">
    <property type="entry name" value="sigma70-ECF"/>
    <property type="match status" value="1"/>
</dbReference>
<keyword evidence="10" id="KW-1185">Reference proteome</keyword>
<dbReference type="InterPro" id="IPR013324">
    <property type="entry name" value="RNA_pol_sigma_r3/r4-like"/>
</dbReference>
<comment type="caution">
    <text evidence="9">The sequence shown here is derived from an EMBL/GenBank/DDBJ whole genome shotgun (WGS) entry which is preliminary data.</text>
</comment>
<evidence type="ECO:0000313" key="10">
    <source>
        <dbReference type="Proteomes" id="UP000092584"/>
    </source>
</evidence>
<gene>
    <name evidence="9" type="ORF">LPB3_12905</name>
</gene>
<accession>A0A1B8TTN2</accession>
<dbReference type="GO" id="GO:0003677">
    <property type="term" value="F:DNA binding"/>
    <property type="evidence" value="ECO:0007669"/>
    <property type="project" value="UniProtKB-KW"/>
</dbReference>
<evidence type="ECO:0000256" key="2">
    <source>
        <dbReference type="ARBA" id="ARBA00023015"/>
    </source>
</evidence>
<dbReference type="InterPro" id="IPR039425">
    <property type="entry name" value="RNA_pol_sigma-70-like"/>
</dbReference>
<feature type="domain" description="RNA polymerase sigma-70 region 2" evidence="7">
    <location>
        <begin position="36"/>
        <end position="102"/>
    </location>
</feature>
<dbReference type="SUPFAM" id="SSF88946">
    <property type="entry name" value="Sigma2 domain of RNA polymerase sigma factors"/>
    <property type="match status" value="1"/>
</dbReference>
<evidence type="ECO:0000256" key="1">
    <source>
        <dbReference type="ARBA" id="ARBA00010641"/>
    </source>
</evidence>
<evidence type="ECO:0000313" key="9">
    <source>
        <dbReference type="EMBL" id="OBY63023.1"/>
    </source>
</evidence>
<dbReference type="PANTHER" id="PTHR43133:SF8">
    <property type="entry name" value="RNA POLYMERASE SIGMA FACTOR HI_1459-RELATED"/>
    <property type="match status" value="1"/>
</dbReference>
<dbReference type="InterPro" id="IPR014284">
    <property type="entry name" value="RNA_pol_sigma-70_dom"/>
</dbReference>
<keyword evidence="5 6" id="KW-0804">Transcription</keyword>
<evidence type="ECO:0000256" key="6">
    <source>
        <dbReference type="RuleBase" id="RU000716"/>
    </source>
</evidence>
<dbReference type="CDD" id="cd06171">
    <property type="entry name" value="Sigma70_r4"/>
    <property type="match status" value="1"/>
</dbReference>